<dbReference type="EMBL" id="SNVV01000016">
    <property type="protein sequence ID" value="TDN48145.1"/>
    <property type="molecule type" value="Genomic_DNA"/>
</dbReference>
<dbReference type="PANTHER" id="PTHR34606:SF15">
    <property type="entry name" value="BON DOMAIN-CONTAINING PROTEIN"/>
    <property type="match status" value="1"/>
</dbReference>
<evidence type="ECO:0000313" key="5">
    <source>
        <dbReference type="Proteomes" id="UP000295129"/>
    </source>
</evidence>
<evidence type="ECO:0000259" key="3">
    <source>
        <dbReference type="PROSITE" id="PS50914"/>
    </source>
</evidence>
<dbReference type="Pfam" id="PF04972">
    <property type="entry name" value="BON"/>
    <property type="match status" value="1"/>
</dbReference>
<sequence length="154" mass="16042">MKKPTTKSLLTAAILAASTTMLVACGEPEPPTPGQRLDSAIDATKEQAAQIERKMENAGAEAERKGEQASAQMEEKADAIAQAAEDSTITAEVKAKIVQAENLKTLDISVETDKGVVVLTGQAPSEVAVANASAIARSVEGVKDVDNRLVIASR</sequence>
<dbReference type="AlphaFoldDB" id="A0A4R6DSN4"/>
<feature type="domain" description="BON" evidence="3">
    <location>
        <begin position="85"/>
        <end position="153"/>
    </location>
</feature>
<feature type="chain" id="PRO_5020524426" evidence="2">
    <location>
        <begin position="24"/>
        <end position="154"/>
    </location>
</feature>
<feature type="compositionally biased region" description="Basic and acidic residues" evidence="1">
    <location>
        <begin position="55"/>
        <end position="78"/>
    </location>
</feature>
<dbReference type="PROSITE" id="PS50914">
    <property type="entry name" value="BON"/>
    <property type="match status" value="1"/>
</dbReference>
<reference evidence="4 5" key="1">
    <citation type="submission" date="2019-03" db="EMBL/GenBank/DDBJ databases">
        <title>Genomic Encyclopedia of Type Strains, Phase IV (KMG-IV): sequencing the most valuable type-strain genomes for metagenomic binning, comparative biology and taxonomic classification.</title>
        <authorList>
            <person name="Goeker M."/>
        </authorList>
    </citation>
    <scope>NUCLEOTIDE SEQUENCE [LARGE SCALE GENOMIC DNA]</scope>
    <source>
        <strain evidence="4 5">DSM 12121</strain>
    </source>
</reference>
<dbReference type="SMART" id="SM00749">
    <property type="entry name" value="BON"/>
    <property type="match status" value="1"/>
</dbReference>
<organism evidence="4 5">
    <name type="scientific">Azoarcus indigens</name>
    <dbReference type="NCBI Taxonomy" id="29545"/>
    <lineage>
        <taxon>Bacteria</taxon>
        <taxon>Pseudomonadati</taxon>
        <taxon>Pseudomonadota</taxon>
        <taxon>Betaproteobacteria</taxon>
        <taxon>Rhodocyclales</taxon>
        <taxon>Zoogloeaceae</taxon>
        <taxon>Azoarcus</taxon>
    </lineage>
</organism>
<evidence type="ECO:0000256" key="2">
    <source>
        <dbReference type="SAM" id="SignalP"/>
    </source>
</evidence>
<dbReference type="InterPro" id="IPR014004">
    <property type="entry name" value="Transpt-assoc_nodulatn_dom_bac"/>
</dbReference>
<accession>A0A4R6DSN4</accession>
<evidence type="ECO:0000256" key="1">
    <source>
        <dbReference type="SAM" id="MobiDB-lite"/>
    </source>
</evidence>
<proteinExistence type="predicted"/>
<name>A0A4R6DSN4_9RHOO</name>
<dbReference type="InterPro" id="IPR007055">
    <property type="entry name" value="BON_dom"/>
</dbReference>
<keyword evidence="5" id="KW-1185">Reference proteome</keyword>
<comment type="caution">
    <text evidence="4">The sequence shown here is derived from an EMBL/GenBank/DDBJ whole genome shotgun (WGS) entry which is preliminary data.</text>
</comment>
<dbReference type="Gene3D" id="3.30.1340.30">
    <property type="match status" value="1"/>
</dbReference>
<protein>
    <submittedName>
        <fullName evidence="4">BON domain-containing protein</fullName>
    </submittedName>
</protein>
<dbReference type="PROSITE" id="PS51257">
    <property type="entry name" value="PROKAR_LIPOPROTEIN"/>
    <property type="match status" value="1"/>
</dbReference>
<evidence type="ECO:0000313" key="4">
    <source>
        <dbReference type="EMBL" id="TDN48145.1"/>
    </source>
</evidence>
<feature type="signal peptide" evidence="2">
    <location>
        <begin position="1"/>
        <end position="23"/>
    </location>
</feature>
<gene>
    <name evidence="4" type="ORF">C7389_11650</name>
</gene>
<dbReference type="PANTHER" id="PTHR34606">
    <property type="entry name" value="BON DOMAIN-CONTAINING PROTEIN"/>
    <property type="match status" value="1"/>
</dbReference>
<dbReference type="InterPro" id="IPR051686">
    <property type="entry name" value="Lipoprotein_DolP"/>
</dbReference>
<dbReference type="Proteomes" id="UP000295129">
    <property type="component" value="Unassembled WGS sequence"/>
</dbReference>
<feature type="region of interest" description="Disordered" evidence="1">
    <location>
        <begin position="55"/>
        <end position="80"/>
    </location>
</feature>
<keyword evidence="2" id="KW-0732">Signal</keyword>